<feature type="compositionally biased region" description="Gly residues" evidence="1">
    <location>
        <begin position="324"/>
        <end position="333"/>
    </location>
</feature>
<evidence type="ECO:0000259" key="2">
    <source>
        <dbReference type="PROSITE" id="PS50878"/>
    </source>
</evidence>
<feature type="region of interest" description="Disordered" evidence="1">
    <location>
        <begin position="319"/>
        <end position="375"/>
    </location>
</feature>
<dbReference type="SUPFAM" id="SSF53098">
    <property type="entry name" value="Ribonuclease H-like"/>
    <property type="match status" value="1"/>
</dbReference>
<dbReference type="InterPro" id="IPR005135">
    <property type="entry name" value="Endo/exonuclease/phosphatase"/>
</dbReference>
<dbReference type="Gene3D" id="3.30.420.10">
    <property type="entry name" value="Ribonuclease H-like superfamily/Ribonuclease H"/>
    <property type="match status" value="1"/>
</dbReference>
<dbReference type="InterPro" id="IPR012337">
    <property type="entry name" value="RNaseH-like_sf"/>
</dbReference>
<dbReference type="PANTHER" id="PTHR33116:SF78">
    <property type="entry name" value="OS12G0587133 PROTEIN"/>
    <property type="match status" value="1"/>
</dbReference>
<proteinExistence type="predicted"/>
<feature type="compositionally biased region" description="Basic and acidic residues" evidence="1">
    <location>
        <begin position="1"/>
        <end position="18"/>
    </location>
</feature>
<accession>A0A803PCN8</accession>
<dbReference type="PROSITE" id="PS50878">
    <property type="entry name" value="RT_POL"/>
    <property type="match status" value="1"/>
</dbReference>
<dbReference type="InterPro" id="IPR025836">
    <property type="entry name" value="Zn_knuckle_CX2CX4HX4C"/>
</dbReference>
<dbReference type="Gene3D" id="3.60.10.10">
    <property type="entry name" value="Endonuclease/exonuclease/phosphatase"/>
    <property type="match status" value="1"/>
</dbReference>
<protein>
    <recommendedName>
        <fullName evidence="2">Reverse transcriptase domain-containing protein</fullName>
    </recommendedName>
</protein>
<dbReference type="GO" id="GO:0003676">
    <property type="term" value="F:nucleic acid binding"/>
    <property type="evidence" value="ECO:0007669"/>
    <property type="project" value="InterPro"/>
</dbReference>
<dbReference type="InterPro" id="IPR043502">
    <property type="entry name" value="DNA/RNA_pol_sf"/>
</dbReference>
<evidence type="ECO:0000256" key="1">
    <source>
        <dbReference type="SAM" id="MobiDB-lite"/>
    </source>
</evidence>
<dbReference type="Pfam" id="PF03372">
    <property type="entry name" value="Exo_endo_phos"/>
    <property type="match status" value="1"/>
</dbReference>
<dbReference type="EnsemblPlants" id="evm.model.04.1339">
    <property type="protein sequence ID" value="cds.evm.model.04.1339"/>
    <property type="gene ID" value="evm.TU.04.1339"/>
</dbReference>
<dbReference type="CDD" id="cd01650">
    <property type="entry name" value="RT_nLTR_like"/>
    <property type="match status" value="1"/>
</dbReference>
<dbReference type="InterPro" id="IPR026960">
    <property type="entry name" value="RVT-Znf"/>
</dbReference>
<reference evidence="3" key="2">
    <citation type="submission" date="2021-03" db="UniProtKB">
        <authorList>
            <consortium name="EnsemblPlants"/>
        </authorList>
    </citation>
    <scope>IDENTIFICATION</scope>
</reference>
<feature type="region of interest" description="Disordered" evidence="1">
    <location>
        <begin position="530"/>
        <end position="578"/>
    </location>
</feature>
<dbReference type="Pfam" id="PF14392">
    <property type="entry name" value="zf-CCHC_4"/>
    <property type="match status" value="1"/>
</dbReference>
<organism evidence="3 4">
    <name type="scientific">Cannabis sativa</name>
    <name type="common">Hemp</name>
    <name type="synonym">Marijuana</name>
    <dbReference type="NCBI Taxonomy" id="3483"/>
    <lineage>
        <taxon>Eukaryota</taxon>
        <taxon>Viridiplantae</taxon>
        <taxon>Streptophyta</taxon>
        <taxon>Embryophyta</taxon>
        <taxon>Tracheophyta</taxon>
        <taxon>Spermatophyta</taxon>
        <taxon>Magnoliopsida</taxon>
        <taxon>eudicotyledons</taxon>
        <taxon>Gunneridae</taxon>
        <taxon>Pentapetalae</taxon>
        <taxon>rosids</taxon>
        <taxon>fabids</taxon>
        <taxon>Rosales</taxon>
        <taxon>Cannabaceae</taxon>
        <taxon>Cannabis</taxon>
    </lineage>
</organism>
<dbReference type="Gramene" id="evm.model.04.1339">
    <property type="protein sequence ID" value="cds.evm.model.04.1339"/>
    <property type="gene ID" value="evm.TU.04.1339"/>
</dbReference>
<feature type="region of interest" description="Disordered" evidence="1">
    <location>
        <begin position="1"/>
        <end position="42"/>
    </location>
</feature>
<name>A0A803PCN8_CANSA</name>
<dbReference type="EMBL" id="UZAU01000385">
    <property type="status" value="NOT_ANNOTATED_CDS"/>
    <property type="molecule type" value="Genomic_DNA"/>
</dbReference>
<dbReference type="InterPro" id="IPR036691">
    <property type="entry name" value="Endo/exonu/phosph_ase_sf"/>
</dbReference>
<dbReference type="InterPro" id="IPR002156">
    <property type="entry name" value="RNaseH_domain"/>
</dbReference>
<feature type="compositionally biased region" description="Basic residues" evidence="1">
    <location>
        <begin position="541"/>
        <end position="556"/>
    </location>
</feature>
<reference evidence="3" key="1">
    <citation type="submission" date="2018-11" db="EMBL/GenBank/DDBJ databases">
        <authorList>
            <person name="Grassa J C."/>
        </authorList>
    </citation>
    <scope>NUCLEOTIDE SEQUENCE [LARGE SCALE GENOMIC DNA]</scope>
</reference>
<dbReference type="InterPro" id="IPR044730">
    <property type="entry name" value="RNase_H-like_dom_plant"/>
</dbReference>
<dbReference type="SUPFAM" id="SSF56219">
    <property type="entry name" value="DNase I-like"/>
    <property type="match status" value="1"/>
</dbReference>
<sequence>MTKETGRRGEGTTMERAEGVQMNVPESVSPITGDGTTPVEERTDERMELMRQKFLEESTMEMVDLVSELEISEEMGRKGALAKCFGKLPLPKNRVKQILNGIWVLRGKWWMKTLEPGLWGIFFELEEDLKQVFEGRPWILGGQVLNLKEWPECGRWQGVDMNLARVWVEIHGLPTPYLAVQNAPVIGAKVGTYVKFDKADPRVIARRGYLKLMVEIDLTQKIPAGFHLSINRGRKEWVQFKYCKIPLLCFNCGYLFHEEKECWRQKEFAFPPIGEVVQLYGVWIKAGSSVRSCFDTRNMATGNRRGVCPEIMTAKLKNLSLNGENGGRAGNSGGAEKDTRGPEKGQCVGGEDSTQNRTVRTRNRGDSMECQTARRMVQRSCTKNGDHPMANVEKHPGDDGVILSLMPNVGPSSAQMLEHPHQKTCKSRTPHQHPEPTPVEVEKNMGLEKSVALLLGNELNLQRGETISIVSEEDGLQAQIIAGPGQKKRKASIPIIPIDTSGKVINDPGTVVQSNTSLSFSPANSPIFAVGRHDENLSSGKRTKTGSSHGKRKGRPRKDSRTKENPTTGFSCGRGGGPYHAPPTPMIILSWNCRGLARAEATQALRAWTSKYTIDCIFLMETKIGSEQMDTVRKELGFDNGEYIPADGLAGGLCLLWKEEANVRIERIHNSAFECRVLEPQSHDFWRLLAVYGTPYDEEKGWFWEEFTSYMTACDDPWAVIGDLNVIRCKEEKAGGRKFRAKDGELLQSFLDDTGGWTWGSVAISSRGKTKGVRNLPIVASDHGPIILDTLMKKGKGSRIFRFYEAWLREQSCTEVIKESWEKNLNRGGADNLALLLKNTKHALQGWRKKGFGDVDAKIKILEDRLMWIQSQKDVEPWINEERLVRQKISEEWKRSELMWKQRSRELWLMQGDRNSKFFHASTMVRRKRNHIWALHDKNGRRKELERDKGHILMDFFSDLFKTSNPTIPEDLEGLISPTISMEENMSLCAVPSNEEIRNQVFQMHPLKAPGPDGMSGIFFRSCWETVGQKVISCVQEFFRNGVLDPDLNFNYICLIPKVLNAEKVELFRPISLCNFALKIITRIMSQRMRMIMDKVISPFQSAFIPGRWIADATLLGQEVVNTVRKNKSKGGLMAIKMDMHKAYDRIEWPFLKTILRAHGFSSEVIKRIMLCVSSTSYAILLNGKPLKRCKPSRGLRQGDPISPFLFLLCHDVLSRLLLRAENRGDIKGISIARGATPISHLMFADDTMIFARTSKQAARCISECIHKYEQWSGQLCSKEKSTILFSKGCASGRKKEIEDTLLIRGSEAGGFYLGNPLILSKNKSNDFSFLIDRLKSKLEGWRAKTLSHAGRLVAIKAVAMALPVYSLSTFTLPKKVCHQMDCMVRRFWWTGGQEKNRFYAPKSWETLCQPKQNGGLGFRKFGDMNKALVAKLAWEMACNEDKLWVKIFKEKFCSWEQFWEVRPKQGDSSVWKGILEARTLIQQGTTTLISNGRDINLWWQPWIPWMSYEEFRSTMEEVREKAPHLRYVADLLNQSKTRWNERYVMYLFGRSLGELIIGIDIVNGLDRDKLVWKSVASGSFSVKAAYCLNNEERFGPVRQGWSYVWSNKLHPRMGLWLWRMCSGVLPTRDKIRSGNENECLICNCMPETPKHLFFECHFARGVWFGSPLTVRSGEIQGNTILDMVVNLCKDRDGGSLQKILVCCYVICDGIWKYRNSLLHGGKKVELGRFMDDVNARFEEFVAVQNDNVHDLSDQSKGLIERTPFNSNFIVTDGAFKDGWCGMAMMGNDQKAEKWHTRAKSEEGKSALDAELKAIGLALEWAAGMNWRSLTIFSDCKMAVEALQQRKLPDWRVAYSFCNVVDKLKVFECCNFKFVKRNCIAFVNDLAVQARVLRLAEYCCNGEGLPPVNPTLF</sequence>
<dbReference type="PANTHER" id="PTHR33116">
    <property type="entry name" value="REVERSE TRANSCRIPTASE ZINC-BINDING DOMAIN-CONTAINING PROTEIN-RELATED-RELATED"/>
    <property type="match status" value="1"/>
</dbReference>
<dbReference type="GO" id="GO:0004523">
    <property type="term" value="F:RNA-DNA hybrid ribonuclease activity"/>
    <property type="evidence" value="ECO:0007669"/>
    <property type="project" value="InterPro"/>
</dbReference>
<evidence type="ECO:0000313" key="3">
    <source>
        <dbReference type="EnsemblPlants" id="cds.evm.model.04.1339"/>
    </source>
</evidence>
<dbReference type="InterPro" id="IPR000477">
    <property type="entry name" value="RT_dom"/>
</dbReference>
<dbReference type="Pfam" id="PF13966">
    <property type="entry name" value="zf-RVT"/>
    <property type="match status" value="1"/>
</dbReference>
<dbReference type="Pfam" id="PF00078">
    <property type="entry name" value="RVT_1"/>
    <property type="match status" value="1"/>
</dbReference>
<dbReference type="InterPro" id="IPR036397">
    <property type="entry name" value="RNaseH_sf"/>
</dbReference>
<dbReference type="SUPFAM" id="SSF56672">
    <property type="entry name" value="DNA/RNA polymerases"/>
    <property type="match status" value="1"/>
</dbReference>
<dbReference type="Pfam" id="PF13456">
    <property type="entry name" value="RVT_3"/>
    <property type="match status" value="1"/>
</dbReference>
<evidence type="ECO:0000313" key="4">
    <source>
        <dbReference type="Proteomes" id="UP000596661"/>
    </source>
</evidence>
<dbReference type="CDD" id="cd06222">
    <property type="entry name" value="RNase_H_like"/>
    <property type="match status" value="1"/>
</dbReference>
<dbReference type="Proteomes" id="UP000596661">
    <property type="component" value="Chromosome 4"/>
</dbReference>
<keyword evidence="4" id="KW-1185">Reference proteome</keyword>
<feature type="domain" description="Reverse transcriptase" evidence="2">
    <location>
        <begin position="1037"/>
        <end position="1318"/>
    </location>
</feature>